<name>A0A5M3YXA0_ASPTE</name>
<dbReference type="VEuPathDB" id="FungiDB:ATEG_00754"/>
<evidence type="ECO:0000313" key="2">
    <source>
        <dbReference type="EMBL" id="GFF14673.1"/>
    </source>
</evidence>
<dbReference type="PANTHER" id="PTHR33777:SF1">
    <property type="entry name" value="UPF0045 PROTEIN ECM15"/>
    <property type="match status" value="1"/>
</dbReference>
<dbReference type="AlphaFoldDB" id="A0A5M3YXA0"/>
<comment type="caution">
    <text evidence="2">The sequence shown here is derived from an EMBL/GenBank/DDBJ whole genome shotgun (WGS) entry which is preliminary data.</text>
</comment>
<evidence type="ECO:0000313" key="3">
    <source>
        <dbReference type="Proteomes" id="UP000452235"/>
    </source>
</evidence>
<dbReference type="EMBL" id="BLJY01000003">
    <property type="protein sequence ID" value="GFF14673.1"/>
    <property type="molecule type" value="Genomic_DNA"/>
</dbReference>
<accession>A0A5M3YXA0</accession>
<comment type="similarity">
    <text evidence="1">Belongs to the UPF0045 family.</text>
</comment>
<sequence length="144" mass="15599">MASADLDAIPTPAHCTADFCLIPIGTSSPSVSAQIADVQRLIEKSGLKYVMHSAGTTLGTSVCSSRLPAFSLLAARRARRTNSCAAVSWSSSWRKVKEGMAHMLLHQQGIVRIQTDIRVGSRTDKEQSFEDKVNKVRELLGKGE</sequence>
<dbReference type="InterPro" id="IPR029756">
    <property type="entry name" value="MTH1187/YkoF-like"/>
</dbReference>
<dbReference type="InterPro" id="IPR002767">
    <property type="entry name" value="Thiamine_BP"/>
</dbReference>
<dbReference type="Gene3D" id="3.30.70.930">
    <property type="match status" value="1"/>
</dbReference>
<gene>
    <name evidence="2" type="ORF">ATEIFO6365_0003074100</name>
</gene>
<protein>
    <submittedName>
        <fullName evidence="2">Uncharacterized protein</fullName>
    </submittedName>
</protein>
<organism evidence="2 3">
    <name type="scientific">Aspergillus terreus</name>
    <dbReference type="NCBI Taxonomy" id="33178"/>
    <lineage>
        <taxon>Eukaryota</taxon>
        <taxon>Fungi</taxon>
        <taxon>Dikarya</taxon>
        <taxon>Ascomycota</taxon>
        <taxon>Pezizomycotina</taxon>
        <taxon>Eurotiomycetes</taxon>
        <taxon>Eurotiomycetidae</taxon>
        <taxon>Eurotiales</taxon>
        <taxon>Aspergillaceae</taxon>
        <taxon>Aspergillus</taxon>
        <taxon>Aspergillus subgen. Circumdati</taxon>
    </lineage>
</organism>
<keyword evidence="3" id="KW-1185">Reference proteome</keyword>
<dbReference type="Proteomes" id="UP000452235">
    <property type="component" value="Unassembled WGS sequence"/>
</dbReference>
<reference evidence="2 3" key="1">
    <citation type="submission" date="2020-01" db="EMBL/GenBank/DDBJ databases">
        <title>Aspergillus terreus IFO 6365 whole genome shotgun sequence.</title>
        <authorList>
            <person name="Kanamasa S."/>
            <person name="Takahashi H."/>
        </authorList>
    </citation>
    <scope>NUCLEOTIDE SEQUENCE [LARGE SCALE GENOMIC DNA]</scope>
    <source>
        <strain evidence="2 3">IFO 6365</strain>
    </source>
</reference>
<dbReference type="PANTHER" id="PTHR33777">
    <property type="entry name" value="UPF0045 PROTEIN ECM15"/>
    <property type="match status" value="1"/>
</dbReference>
<dbReference type="GO" id="GO:0005829">
    <property type="term" value="C:cytosol"/>
    <property type="evidence" value="ECO:0007669"/>
    <property type="project" value="TreeGrafter"/>
</dbReference>
<dbReference type="OrthoDB" id="5587367at2759"/>
<evidence type="ECO:0000256" key="1">
    <source>
        <dbReference type="ARBA" id="ARBA00010272"/>
    </source>
</evidence>
<dbReference type="InterPro" id="IPR051614">
    <property type="entry name" value="UPF0045_domain"/>
</dbReference>
<dbReference type="SUPFAM" id="SSF89957">
    <property type="entry name" value="MTH1187/YkoF-like"/>
    <property type="match status" value="2"/>
</dbReference>
<proteinExistence type="inferred from homology"/>
<dbReference type="Pfam" id="PF01910">
    <property type="entry name" value="Thiamine_BP"/>
    <property type="match status" value="2"/>
</dbReference>